<keyword evidence="1" id="KW-0732">Signal</keyword>
<dbReference type="OrthoDB" id="1930404at2759"/>
<evidence type="ECO:0000313" key="2">
    <source>
        <dbReference type="EMBL" id="CAG7892079.1"/>
    </source>
</evidence>
<gene>
    <name evidence="2" type="ORF">BRAPAZ1V2_A02P10310.2</name>
    <name evidence="3" type="ORF">BRARA_B00959</name>
</gene>
<feature type="signal peptide" evidence="1">
    <location>
        <begin position="1"/>
        <end position="18"/>
    </location>
</feature>
<dbReference type="eggNOG" id="ENOG502S3XV">
    <property type="taxonomic scope" value="Eukaryota"/>
</dbReference>
<dbReference type="STRING" id="51351.M4DUI8"/>
<dbReference type="EnsemblPlants" id="Bra020181.1">
    <property type="protein sequence ID" value="Bra020181.1-P"/>
    <property type="gene ID" value="Bra020181"/>
</dbReference>
<evidence type="ECO:0000256" key="1">
    <source>
        <dbReference type="SAM" id="SignalP"/>
    </source>
</evidence>
<accession>M4DUI8</accession>
<feature type="chain" id="PRO_5042358902" evidence="1">
    <location>
        <begin position="19"/>
        <end position="108"/>
    </location>
</feature>
<dbReference type="Gramene" id="Bra020181.1">
    <property type="protein sequence ID" value="Bra020181.1-P"/>
    <property type="gene ID" value="Bra020181"/>
</dbReference>
<dbReference type="AlphaFoldDB" id="A0A398AF09"/>
<accession>A0A398AF09</accession>
<reference evidence="3 6" key="3">
    <citation type="submission" date="2018-06" db="EMBL/GenBank/DDBJ databases">
        <title>WGS assembly of Brassica rapa FPsc.</title>
        <authorList>
            <person name="Bowman J."/>
            <person name="Kohchi T."/>
            <person name="Yamato K."/>
            <person name="Jenkins J."/>
            <person name="Shu S."/>
            <person name="Ishizaki K."/>
            <person name="Yamaoka S."/>
            <person name="Nishihama R."/>
            <person name="Nakamura Y."/>
            <person name="Berger F."/>
            <person name="Adam C."/>
            <person name="Aki S."/>
            <person name="Althoff F."/>
            <person name="Araki T."/>
            <person name="Arteaga-Vazquez M."/>
            <person name="Balasubrmanian S."/>
            <person name="Bauer D."/>
            <person name="Boehm C."/>
            <person name="Briginshaw L."/>
            <person name="Caballero-Perez J."/>
            <person name="Catarino B."/>
            <person name="Chen F."/>
            <person name="Chiyoda S."/>
            <person name="Chovatia M."/>
            <person name="Davies K."/>
            <person name="Delmans M."/>
            <person name="Demura T."/>
            <person name="Dierschke T."/>
            <person name="Dolan L."/>
            <person name="Dorantes-Acosta A."/>
            <person name="Eklund D."/>
            <person name="Florent S."/>
            <person name="Flores-Sandoval E."/>
            <person name="Fujiyama A."/>
            <person name="Fukuzawa H."/>
            <person name="Galik B."/>
            <person name="Grimanelli D."/>
            <person name="Grimwood J."/>
            <person name="Grossniklaus U."/>
            <person name="Hamada T."/>
            <person name="Haseloff J."/>
            <person name="Hetherington A."/>
            <person name="Higo A."/>
            <person name="Hirakawa Y."/>
            <person name="Hundley H."/>
            <person name="Ikeda Y."/>
            <person name="Inoue K."/>
            <person name="Inoue S."/>
            <person name="Ishida S."/>
            <person name="Jia Q."/>
            <person name="Kakita M."/>
            <person name="Kanazawa T."/>
            <person name="Kawai Y."/>
            <person name="Kawashima T."/>
            <person name="Kennedy M."/>
            <person name="Kinose K."/>
            <person name="Kinoshita T."/>
            <person name="Kohara Y."/>
            <person name="Koide E."/>
            <person name="Komatsu K."/>
            <person name="Kopischke S."/>
            <person name="Kubo M."/>
            <person name="Kyozuka J."/>
            <person name="Lagercrantz U."/>
            <person name="Lin S."/>
            <person name="Lindquist E."/>
            <person name="Lipzen A."/>
            <person name="Lu C."/>
            <person name="Luna E."/>
            <person name="Martienssen R."/>
            <person name="Minamino N."/>
            <person name="Mizutani M."/>
            <person name="Mizutani M."/>
            <person name="Mochizuki N."/>
            <person name="Monte I."/>
            <person name="Mosher R."/>
            <person name="Nagasaki H."/>
            <person name="Nakagami H."/>
            <person name="Naramoto S."/>
            <person name="Nishitani K."/>
            <person name="Ohtani M."/>
            <person name="Okamoto T."/>
            <person name="Okumura M."/>
            <person name="Phillips J."/>
            <person name="Pollak B."/>
            <person name="Reinders A."/>
            <person name="Roevekamp M."/>
            <person name="Sano R."/>
            <person name="Sawa S."/>
            <person name="Schmid M."/>
            <person name="Shirakawa M."/>
            <person name="Solano R."/>
            <person name="Spunde A."/>
            <person name="Suetsugu N."/>
            <person name="Sugano S."/>
            <person name="Sugiyama A."/>
            <person name="Sun R."/>
            <person name="Suzuki Y."/>
            <person name="Takenaka M."/>
            <person name="Takezawa D."/>
            <person name="Tomogane H."/>
            <person name="Tsuzuki M."/>
            <person name="Ueda T."/>
            <person name="Umeda M."/>
            <person name="Ward J."/>
            <person name="Watanabe Y."/>
            <person name="Yazaki K."/>
            <person name="Yokoyama R."/>
            <person name="Yoshitake Y."/>
            <person name="Yotsui I."/>
            <person name="Zachgo S."/>
            <person name="Schmutz J."/>
        </authorList>
    </citation>
    <scope>NUCLEOTIDE SEQUENCE [LARGE SCALE GENOMIC DNA]</scope>
    <source>
        <strain evidence="6">cv. B-3</strain>
    </source>
</reference>
<evidence type="ECO:0000313" key="7">
    <source>
        <dbReference type="Proteomes" id="UP000694005"/>
    </source>
</evidence>
<evidence type="ECO:0000313" key="4">
    <source>
        <dbReference type="EnsemblPlants" id="Bra020181.1-P"/>
    </source>
</evidence>
<sequence length="108" mass="12719">MSRPIMIVFLLVILIVTSQFEWRQPLLELDAASSLSQKHQQIAKREEAVKEKIILSQERHIQRLNDLVRSLQMQLLRCRGENETQNATETSHLNKEFIELERKPIVED</sequence>
<reference evidence="5" key="2">
    <citation type="journal article" date="2018" name="Hortic Res">
        <title>Improved Brassica rapa reference genome by single-molecule sequencing and chromosome conformation capture technologies.</title>
        <authorList>
            <person name="Zhang L."/>
            <person name="Cai X."/>
            <person name="Wu J."/>
            <person name="Liu M."/>
            <person name="Grob S."/>
            <person name="Cheng F."/>
            <person name="Liang J."/>
            <person name="Cai C."/>
            <person name="Liu Z."/>
            <person name="Liu B."/>
            <person name="Wang F."/>
            <person name="Li S."/>
            <person name="Liu F."/>
            <person name="Li X."/>
            <person name="Cheng L."/>
            <person name="Yang W."/>
            <person name="Li M.H."/>
            <person name="Grossniklaus U."/>
            <person name="Zheng H."/>
            <person name="Wang X."/>
        </authorList>
    </citation>
    <scope>NUCLEOTIDE SEQUENCE [LARGE SCALE GENOMIC DNA]</scope>
    <source>
        <strain evidence="5">cv. Chiifu-401-42</strain>
    </source>
</reference>
<dbReference type="SMR" id="A0A398AF09"/>
<proteinExistence type="predicted"/>
<keyword evidence="5" id="KW-1185">Reference proteome</keyword>
<dbReference type="EMBL" id="CM010629">
    <property type="protein sequence ID" value="RID73833.1"/>
    <property type="molecule type" value="Genomic_DNA"/>
</dbReference>
<evidence type="ECO:0000313" key="5">
    <source>
        <dbReference type="Proteomes" id="UP000011750"/>
    </source>
</evidence>
<dbReference type="KEGG" id="brp:103851431"/>
<dbReference type="EMBL" id="LS974618">
    <property type="protein sequence ID" value="CAG7892079.1"/>
    <property type="molecule type" value="Genomic_DNA"/>
</dbReference>
<dbReference type="PANTHER" id="PTHR34564">
    <property type="entry name" value="PEPTIDYL-PROLYL CIS-TRANS ISOMERASE G"/>
    <property type="match status" value="1"/>
</dbReference>
<reference evidence="5" key="1">
    <citation type="journal article" date="2011" name="Nat. Genet.">
        <title>The genome of the mesopolyploid crop species Brassica rapa.</title>
        <authorList>
            <consortium name="Brassica rapa Genome Sequencing Project Consortium"/>
            <person name="Wang X."/>
            <person name="Wang H."/>
            <person name="Wang J."/>
            <person name="Sun R."/>
            <person name="Wu J."/>
            <person name="Liu S."/>
            <person name="Bai Y."/>
            <person name="Mun J.H."/>
            <person name="Bancroft I."/>
            <person name="Cheng F."/>
            <person name="Huang S."/>
            <person name="Li X."/>
            <person name="Hua W."/>
            <person name="Wang J."/>
            <person name="Wang X."/>
            <person name="Freeling M."/>
            <person name="Pires J.C."/>
            <person name="Paterson A.H."/>
            <person name="Chalhoub B."/>
            <person name="Wang B."/>
            <person name="Hayward A."/>
            <person name="Sharpe A.G."/>
            <person name="Park B.S."/>
            <person name="Weisshaar B."/>
            <person name="Liu B."/>
            <person name="Li B."/>
            <person name="Liu B."/>
            <person name="Tong C."/>
            <person name="Song C."/>
            <person name="Duran C."/>
            <person name="Peng C."/>
            <person name="Geng C."/>
            <person name="Koh C."/>
            <person name="Lin C."/>
            <person name="Edwards D."/>
            <person name="Mu D."/>
            <person name="Shen D."/>
            <person name="Soumpourou E."/>
            <person name="Li F."/>
            <person name="Fraser F."/>
            <person name="Conant G."/>
            <person name="Lassalle G."/>
            <person name="King G.J."/>
            <person name="Bonnema G."/>
            <person name="Tang H."/>
            <person name="Wang H."/>
            <person name="Belcram H."/>
            <person name="Zhou H."/>
            <person name="Hirakawa H."/>
            <person name="Abe H."/>
            <person name="Guo H."/>
            <person name="Wang H."/>
            <person name="Jin H."/>
            <person name="Parkin I.A."/>
            <person name="Batley J."/>
            <person name="Kim J.S."/>
            <person name="Just J."/>
            <person name="Li J."/>
            <person name="Xu J."/>
            <person name="Deng J."/>
            <person name="Kim J.A."/>
            <person name="Li J."/>
            <person name="Yu J."/>
            <person name="Meng J."/>
            <person name="Wang J."/>
            <person name="Min J."/>
            <person name="Poulain J."/>
            <person name="Wang J."/>
            <person name="Hatakeyama K."/>
            <person name="Wu K."/>
            <person name="Wang L."/>
            <person name="Fang L."/>
            <person name="Trick M."/>
            <person name="Links M.G."/>
            <person name="Zhao M."/>
            <person name="Jin M."/>
            <person name="Ramchiary N."/>
            <person name="Drou N."/>
            <person name="Berkman P.J."/>
            <person name="Cai Q."/>
            <person name="Huang Q."/>
            <person name="Li R."/>
            <person name="Tabata S."/>
            <person name="Cheng S."/>
            <person name="Zhang S."/>
            <person name="Zhang S."/>
            <person name="Huang S."/>
            <person name="Sato S."/>
            <person name="Sun S."/>
            <person name="Kwon S.J."/>
            <person name="Choi S.R."/>
            <person name="Lee T.H."/>
            <person name="Fan W."/>
            <person name="Zhao X."/>
            <person name="Tan X."/>
            <person name="Xu X."/>
            <person name="Wang Y."/>
            <person name="Qiu Y."/>
            <person name="Yin Y."/>
            <person name="Li Y."/>
            <person name="Du Y."/>
            <person name="Liao Y."/>
            <person name="Lim Y."/>
            <person name="Narusaka Y."/>
            <person name="Wang Y."/>
            <person name="Wang Z."/>
            <person name="Li Z."/>
            <person name="Wang Z."/>
            <person name="Xiong Z."/>
            <person name="Zhang Z."/>
        </authorList>
    </citation>
    <scope>NUCLEOTIDE SEQUENCE [LARGE SCALE GENOMIC DNA]</scope>
    <source>
        <strain evidence="5">cv. Chiifu-401-42</strain>
    </source>
</reference>
<dbReference type="HOGENOM" id="CLU_176573_0_0_1"/>
<dbReference type="Proteomes" id="UP000694005">
    <property type="component" value="Chromosome A02"/>
</dbReference>
<dbReference type="PANTHER" id="PTHR34564:SF9">
    <property type="entry name" value="PEPTIDYL-PROLYL CIS-TRANS ISOMERASE G"/>
    <property type="match status" value="1"/>
</dbReference>
<reference evidence="4" key="5">
    <citation type="submission" date="2023-03" db="UniProtKB">
        <authorList>
            <consortium name="EnsemblPlants"/>
        </authorList>
    </citation>
    <scope>IDENTIFICATION</scope>
    <source>
        <strain evidence="4">cv. Chiifu-401-42</strain>
    </source>
</reference>
<dbReference type="Gramene" id="A02p10310.2_BraZ1">
    <property type="protein sequence ID" value="A02p10310.2_BraZ1.CDS"/>
    <property type="gene ID" value="A02g10310.2_BraZ1"/>
</dbReference>
<protein>
    <submittedName>
        <fullName evidence="3 4">Uncharacterized protein</fullName>
    </submittedName>
</protein>
<dbReference type="OMA" id="EGHEMID"/>
<name>A0A398AF09_BRACM</name>
<dbReference type="Proteomes" id="UP000011750">
    <property type="component" value="Chromosome A02"/>
</dbReference>
<reference evidence="2 7" key="4">
    <citation type="submission" date="2021-07" db="EMBL/GenBank/DDBJ databases">
        <authorList>
            <consortium name="Genoscope - CEA"/>
            <person name="William W."/>
        </authorList>
    </citation>
    <scope>NUCLEOTIDE SEQUENCE [LARGE SCALE GENOMIC DNA]</scope>
</reference>
<evidence type="ECO:0000313" key="6">
    <source>
        <dbReference type="Proteomes" id="UP000264353"/>
    </source>
</evidence>
<organism evidence="3 6">
    <name type="scientific">Brassica campestris</name>
    <name type="common">Field mustard</name>
    <dbReference type="NCBI Taxonomy" id="3711"/>
    <lineage>
        <taxon>Eukaryota</taxon>
        <taxon>Viridiplantae</taxon>
        <taxon>Streptophyta</taxon>
        <taxon>Embryophyta</taxon>
        <taxon>Tracheophyta</taxon>
        <taxon>Spermatophyta</taxon>
        <taxon>Magnoliopsida</taxon>
        <taxon>eudicotyledons</taxon>
        <taxon>Gunneridae</taxon>
        <taxon>Pentapetalae</taxon>
        <taxon>rosids</taxon>
        <taxon>malvids</taxon>
        <taxon>Brassicales</taxon>
        <taxon>Brassicaceae</taxon>
        <taxon>Brassiceae</taxon>
        <taxon>Brassica</taxon>
    </lineage>
</organism>
<dbReference type="Proteomes" id="UP000264353">
    <property type="component" value="Chromosome A2"/>
</dbReference>
<evidence type="ECO:0000313" key="3">
    <source>
        <dbReference type="EMBL" id="RID73833.1"/>
    </source>
</evidence>